<keyword evidence="4" id="KW-1185">Reference proteome</keyword>
<name>A0ABQ4GVS9_9ACTN</name>
<dbReference type="InterPro" id="IPR036812">
    <property type="entry name" value="NAD(P)_OxRdtase_dom_sf"/>
</dbReference>
<dbReference type="SUPFAM" id="SSF51430">
    <property type="entry name" value="NAD(P)-linked oxidoreductase"/>
    <property type="match status" value="1"/>
</dbReference>
<dbReference type="InterPro" id="IPR023210">
    <property type="entry name" value="NADP_OxRdtase_dom"/>
</dbReference>
<sequence>MCADIGEDPAHVGLAWLLAQDGVTGPIVGPRTVEQLDGSLRALRITLDDGTLAKLDELFPSPGPNGARPAPEAYAW</sequence>
<evidence type="ECO:0000313" key="4">
    <source>
        <dbReference type="Proteomes" id="UP000660454"/>
    </source>
</evidence>
<feature type="domain" description="NADP-dependent oxidoreductase" evidence="2">
    <location>
        <begin position="2"/>
        <end position="58"/>
    </location>
</feature>
<evidence type="ECO:0000256" key="1">
    <source>
        <dbReference type="SAM" id="MobiDB-lite"/>
    </source>
</evidence>
<protein>
    <recommendedName>
        <fullName evidence="2">NADP-dependent oxidoreductase domain-containing protein</fullName>
    </recommendedName>
</protein>
<proteinExistence type="predicted"/>
<dbReference type="Pfam" id="PF00248">
    <property type="entry name" value="Aldo_ket_red"/>
    <property type="match status" value="1"/>
</dbReference>
<accession>A0ABQ4GVS9</accession>
<reference evidence="3 4" key="1">
    <citation type="submission" date="2021-01" db="EMBL/GenBank/DDBJ databases">
        <title>Whole genome shotgun sequence of Microbispora siamensis NBRC 104113.</title>
        <authorList>
            <person name="Komaki H."/>
            <person name="Tamura T."/>
        </authorList>
    </citation>
    <scope>NUCLEOTIDE SEQUENCE [LARGE SCALE GENOMIC DNA]</scope>
    <source>
        <strain evidence="3 4">NBRC 104113</strain>
    </source>
</reference>
<feature type="region of interest" description="Disordered" evidence="1">
    <location>
        <begin position="57"/>
        <end position="76"/>
    </location>
</feature>
<evidence type="ECO:0000259" key="2">
    <source>
        <dbReference type="Pfam" id="PF00248"/>
    </source>
</evidence>
<evidence type="ECO:0000313" key="3">
    <source>
        <dbReference type="EMBL" id="GIH65553.1"/>
    </source>
</evidence>
<dbReference type="Gene3D" id="3.20.20.100">
    <property type="entry name" value="NADP-dependent oxidoreductase domain"/>
    <property type="match status" value="1"/>
</dbReference>
<comment type="caution">
    <text evidence="3">The sequence shown here is derived from an EMBL/GenBank/DDBJ whole genome shotgun (WGS) entry which is preliminary data.</text>
</comment>
<dbReference type="EMBL" id="BOOF01000041">
    <property type="protein sequence ID" value="GIH65553.1"/>
    <property type="molecule type" value="Genomic_DNA"/>
</dbReference>
<dbReference type="Proteomes" id="UP000660454">
    <property type="component" value="Unassembled WGS sequence"/>
</dbReference>
<organism evidence="3 4">
    <name type="scientific">Microbispora siamensis</name>
    <dbReference type="NCBI Taxonomy" id="564413"/>
    <lineage>
        <taxon>Bacteria</taxon>
        <taxon>Bacillati</taxon>
        <taxon>Actinomycetota</taxon>
        <taxon>Actinomycetes</taxon>
        <taxon>Streptosporangiales</taxon>
        <taxon>Streptosporangiaceae</taxon>
        <taxon>Microbispora</taxon>
    </lineage>
</organism>
<gene>
    <name evidence="3" type="ORF">Msi02_63700</name>
</gene>